<dbReference type="SMART" id="SM00066">
    <property type="entry name" value="GAL4"/>
    <property type="match status" value="1"/>
</dbReference>
<keyword evidence="1" id="KW-0539">Nucleus</keyword>
<dbReference type="PANTHER" id="PTHR47256:SF1">
    <property type="entry name" value="ZN(II)2CYS6 TRANSCRIPTION FACTOR (EUROFUNG)"/>
    <property type="match status" value="1"/>
</dbReference>
<feature type="domain" description="Zn(2)-C6 fungal-type" evidence="2">
    <location>
        <begin position="86"/>
        <end position="116"/>
    </location>
</feature>
<gene>
    <name evidence="3" type="ORF">CI238_09226</name>
</gene>
<dbReference type="PANTHER" id="PTHR47256">
    <property type="entry name" value="ZN(II)2CYS6 TRANSCRIPTION FACTOR (EUROFUNG)-RELATED"/>
    <property type="match status" value="1"/>
</dbReference>
<dbReference type="InterPro" id="IPR036864">
    <property type="entry name" value="Zn2-C6_fun-type_DNA-bd_sf"/>
</dbReference>
<dbReference type="Gene3D" id="4.10.240.10">
    <property type="entry name" value="Zn(2)-C6 fungal-type DNA-binding domain"/>
    <property type="match status" value="1"/>
</dbReference>
<sequence length="760" mass="85050">VVLAPLSHIGFIDHTAGLCITFIDFHLTNDSATRNASLQHPPMMMPLRPLRPRPLSVAGTPIENSGADAGRFNINRPARQRKTNSACDPCRKRKTKCDGRLPRCLMCEHRAEACAYTYSIRHRVTVTEGEESRGHGSSEMLESLRTLPHEQALELFLKLRNESTSPALSVSIPSEQRYLRDLLPPTQNSLSFELNLRHPVAYPALFPVSFTDLPHEEVLQSMTMPWLRGGQLVSPSQDLPPKHAYMTPEREDDEPGIKMASPDSGDADLLSPLFDERLRLVDITQWTPVPIPNDLAISTISHYLENDYATIPLFNADLFIQDLVNLQHSFCSPFLITAILCWACQAFTPLHPDAAAYSVALFAQAQQHFSEQPHQNSLTTIAALQILSMCAVTYGKDDMSLRFLQESVRLGRLMGLFDVASQSESAGMWLGNHEDWAKTASYTAWGVYNWVSVYSLHYHIFEIETPPLLPKPRDLACHSEDSTSALHAQVMSASSDMWVIFNDVVQNFYGPQSDDVSPQTSLKFAEKTYHQLLHWASGLPIQLARAEESGHNVMMMHIYFHAVVTDLFRPFLDSPLGTERLPSFSTRFATPEAAYAASVTQLKRLLLLYRLRYKNASLSVLWQTAVVYVANAMIREAGTAVRAPDVLPSDEWRFYLDLCLAGLEDLYVSFPVFGSIAQGMVGMALRHAAIRTGKAARVLRQLGEIEKQHATNQGMTDKAEARWIVDFDLAMTDPEAAQGRNLVEQLEGLMLNEMRSDDPG</sequence>
<evidence type="ECO:0000313" key="4">
    <source>
        <dbReference type="Proteomes" id="UP000076584"/>
    </source>
</evidence>
<comment type="caution">
    <text evidence="3">The sequence shown here is derived from an EMBL/GenBank/DDBJ whole genome shotgun (WGS) entry which is preliminary data.</text>
</comment>
<evidence type="ECO:0000259" key="2">
    <source>
        <dbReference type="PROSITE" id="PS50048"/>
    </source>
</evidence>
<reference evidence="3 4" key="1">
    <citation type="submission" date="2015-06" db="EMBL/GenBank/DDBJ databases">
        <title>Survival trade-offs in plant roots during colonization by closely related pathogenic and mutualistic fungi.</title>
        <authorList>
            <person name="Hacquard S."/>
            <person name="Kracher B."/>
            <person name="Hiruma K."/>
            <person name="Weinman A."/>
            <person name="Muench P."/>
            <person name="Garrido Oter R."/>
            <person name="Ver Loren van Themaat E."/>
            <person name="Dallerey J.-F."/>
            <person name="Damm U."/>
            <person name="Henrissat B."/>
            <person name="Lespinet O."/>
            <person name="Thon M."/>
            <person name="Kemen E."/>
            <person name="McHardy A.C."/>
            <person name="Schulze-Lefert P."/>
            <person name="O'Connell R.J."/>
        </authorList>
    </citation>
    <scope>NUCLEOTIDE SEQUENCE [LARGE SCALE GENOMIC DNA]</scope>
    <source>
        <strain evidence="3 4">MAFF 238704</strain>
    </source>
</reference>
<evidence type="ECO:0000313" key="3">
    <source>
        <dbReference type="EMBL" id="KZL86903.1"/>
    </source>
</evidence>
<organism evidence="3 4">
    <name type="scientific">Colletotrichum incanum</name>
    <name type="common">Soybean anthracnose fungus</name>
    <dbReference type="NCBI Taxonomy" id="1573173"/>
    <lineage>
        <taxon>Eukaryota</taxon>
        <taxon>Fungi</taxon>
        <taxon>Dikarya</taxon>
        <taxon>Ascomycota</taxon>
        <taxon>Pezizomycotina</taxon>
        <taxon>Sordariomycetes</taxon>
        <taxon>Hypocreomycetidae</taxon>
        <taxon>Glomerellales</taxon>
        <taxon>Glomerellaceae</taxon>
        <taxon>Colletotrichum</taxon>
        <taxon>Colletotrichum spaethianum species complex</taxon>
    </lineage>
</organism>
<name>A0A162PAA5_COLIC</name>
<feature type="non-terminal residue" evidence="3">
    <location>
        <position position="1"/>
    </location>
</feature>
<dbReference type="EMBL" id="LFIW01000357">
    <property type="protein sequence ID" value="KZL86903.1"/>
    <property type="molecule type" value="Genomic_DNA"/>
</dbReference>
<dbReference type="GO" id="GO:0008270">
    <property type="term" value="F:zinc ion binding"/>
    <property type="evidence" value="ECO:0007669"/>
    <property type="project" value="InterPro"/>
</dbReference>
<dbReference type="CDD" id="cd12148">
    <property type="entry name" value="fungal_TF_MHR"/>
    <property type="match status" value="1"/>
</dbReference>
<keyword evidence="4" id="KW-1185">Reference proteome</keyword>
<dbReference type="Proteomes" id="UP000076584">
    <property type="component" value="Unassembled WGS sequence"/>
</dbReference>
<dbReference type="InterPro" id="IPR001138">
    <property type="entry name" value="Zn2Cys6_DnaBD"/>
</dbReference>
<dbReference type="SUPFAM" id="SSF57701">
    <property type="entry name" value="Zn2/Cys6 DNA-binding domain"/>
    <property type="match status" value="1"/>
</dbReference>
<proteinExistence type="predicted"/>
<dbReference type="Pfam" id="PF00172">
    <property type="entry name" value="Zn_clus"/>
    <property type="match status" value="1"/>
</dbReference>
<dbReference type="InterPro" id="IPR053187">
    <property type="entry name" value="Notoamide_regulator"/>
</dbReference>
<evidence type="ECO:0000256" key="1">
    <source>
        <dbReference type="ARBA" id="ARBA00023242"/>
    </source>
</evidence>
<dbReference type="STRING" id="1573173.A0A162PAA5"/>
<accession>A0A162PAA5</accession>
<dbReference type="PROSITE" id="PS50048">
    <property type="entry name" value="ZN2_CY6_FUNGAL_2"/>
    <property type="match status" value="1"/>
</dbReference>
<dbReference type="CDD" id="cd00067">
    <property type="entry name" value="GAL4"/>
    <property type="match status" value="1"/>
</dbReference>
<dbReference type="AlphaFoldDB" id="A0A162PAA5"/>
<protein>
    <submittedName>
        <fullName evidence="3">C6 transcription factor</fullName>
    </submittedName>
</protein>
<dbReference type="GO" id="GO:0000981">
    <property type="term" value="F:DNA-binding transcription factor activity, RNA polymerase II-specific"/>
    <property type="evidence" value="ECO:0007669"/>
    <property type="project" value="InterPro"/>
</dbReference>
<dbReference type="PROSITE" id="PS00463">
    <property type="entry name" value="ZN2_CY6_FUNGAL_1"/>
    <property type="match status" value="1"/>
</dbReference>